<dbReference type="InterPro" id="IPR050921">
    <property type="entry name" value="T4SS_GSP_E_ATPase"/>
</dbReference>
<dbReference type="InterPro" id="IPR027417">
    <property type="entry name" value="P-loop_NTPase"/>
</dbReference>
<name>A0A7W4Z6A0_9GAMM</name>
<dbReference type="Gene3D" id="3.40.50.300">
    <property type="entry name" value="P-loop containing nucleotide triphosphate hydrolases"/>
    <property type="match status" value="1"/>
</dbReference>
<dbReference type="GO" id="GO:0016887">
    <property type="term" value="F:ATP hydrolysis activity"/>
    <property type="evidence" value="ECO:0007669"/>
    <property type="project" value="InterPro"/>
</dbReference>
<dbReference type="EMBL" id="JACHWY010000001">
    <property type="protein sequence ID" value="MBB3046730.1"/>
    <property type="molecule type" value="Genomic_DNA"/>
</dbReference>
<evidence type="ECO:0000256" key="1">
    <source>
        <dbReference type="ARBA" id="ARBA00006611"/>
    </source>
</evidence>
<feature type="domain" description="AAA+ ATPase" evidence="2">
    <location>
        <begin position="208"/>
        <end position="409"/>
    </location>
</feature>
<evidence type="ECO:0000313" key="4">
    <source>
        <dbReference type="Proteomes" id="UP000537130"/>
    </source>
</evidence>
<protein>
    <submittedName>
        <fullName evidence="3">Pilus assembly protein CpaF</fullName>
    </submittedName>
</protein>
<evidence type="ECO:0000259" key="2">
    <source>
        <dbReference type="SMART" id="SM00382"/>
    </source>
</evidence>
<evidence type="ECO:0000313" key="3">
    <source>
        <dbReference type="EMBL" id="MBB3046730.1"/>
    </source>
</evidence>
<dbReference type="InterPro" id="IPR003593">
    <property type="entry name" value="AAA+_ATPase"/>
</dbReference>
<dbReference type="Gene3D" id="3.30.450.380">
    <property type="match status" value="1"/>
</dbReference>
<keyword evidence="4" id="KW-1185">Reference proteome</keyword>
<proteinExistence type="inferred from homology"/>
<dbReference type="AlphaFoldDB" id="A0A7W4Z6A0"/>
<dbReference type="CDD" id="cd01130">
    <property type="entry name" value="VirB11-like_ATPase"/>
    <property type="match status" value="1"/>
</dbReference>
<dbReference type="PANTHER" id="PTHR30486">
    <property type="entry name" value="TWITCHING MOTILITY PROTEIN PILT"/>
    <property type="match status" value="1"/>
</dbReference>
<dbReference type="RefSeq" id="WP_183409405.1">
    <property type="nucleotide sequence ID" value="NZ_JACHWY010000001.1"/>
</dbReference>
<dbReference type="InterPro" id="IPR001482">
    <property type="entry name" value="T2SS/T4SS_dom"/>
</dbReference>
<comment type="similarity">
    <text evidence="1">Belongs to the GSP E family.</text>
</comment>
<organism evidence="3 4">
    <name type="scientific">Litorivivens lipolytica</name>
    <dbReference type="NCBI Taxonomy" id="1524264"/>
    <lineage>
        <taxon>Bacteria</taxon>
        <taxon>Pseudomonadati</taxon>
        <taxon>Pseudomonadota</taxon>
        <taxon>Gammaproteobacteria</taxon>
        <taxon>Litorivivens</taxon>
    </lineage>
</organism>
<gene>
    <name evidence="3" type="ORF">FHR99_000966</name>
</gene>
<dbReference type="Pfam" id="PF00437">
    <property type="entry name" value="T2SSE"/>
    <property type="match status" value="1"/>
</dbReference>
<dbReference type="Proteomes" id="UP000537130">
    <property type="component" value="Unassembled WGS sequence"/>
</dbReference>
<comment type="caution">
    <text evidence="3">The sequence shown here is derived from an EMBL/GenBank/DDBJ whole genome shotgun (WGS) entry which is preliminary data.</text>
</comment>
<sequence>MSDLNVTEDLNSGDEYERLKAALHRFVIERIEDEEAFYDGDTKRLARSISGYIRQYCRIYEFPIAEDEQAVLEKELLDEIAGYGPLQSLLEDPEVNDILINGPTSIFVERRGVLEKTRLRFLDDRHVLRVIRRMISPLGRRIDESSPLVDGRLPDGSRINAIVPPLSLEGPCLSIRKFRQEALTEHDLVDGGSISRDAMEFLKQAVNNRSNILISGATGSGKTTILNALSQYIFDGQRVVTIEDAAELQLQHSHVVRLETRPPNNEGIGEVTARELLRNSLRMRPDRIIVGETRGAEVLDMLQAMNTGHSGSMSTVHANSAEDAITRLEMMVGLAEFKGSDTLCQRMIGSALDYIVHVGRLADGRRVVQEIVEVNSKNCALTPIFLFNTHTGEMERVGSGNSAKLSAANHGVLT</sequence>
<dbReference type="PANTHER" id="PTHR30486:SF6">
    <property type="entry name" value="TYPE IV PILUS RETRACTATION ATPASE PILT"/>
    <property type="match status" value="1"/>
</dbReference>
<reference evidence="3 4" key="1">
    <citation type="submission" date="2020-08" db="EMBL/GenBank/DDBJ databases">
        <title>Genomic Encyclopedia of Type Strains, Phase III (KMG-III): the genomes of soil and plant-associated and newly described type strains.</title>
        <authorList>
            <person name="Whitman W."/>
        </authorList>
    </citation>
    <scope>NUCLEOTIDE SEQUENCE [LARGE SCALE GENOMIC DNA]</scope>
    <source>
        <strain evidence="3 4">CECT 8654</strain>
    </source>
</reference>
<accession>A0A7W4Z6A0</accession>
<dbReference type="SUPFAM" id="SSF52540">
    <property type="entry name" value="P-loop containing nucleoside triphosphate hydrolases"/>
    <property type="match status" value="1"/>
</dbReference>
<dbReference type="SMART" id="SM00382">
    <property type="entry name" value="AAA"/>
    <property type="match status" value="1"/>
</dbReference>